<feature type="transmembrane region" description="Helical" evidence="1">
    <location>
        <begin position="151"/>
        <end position="172"/>
    </location>
</feature>
<keyword evidence="3" id="KW-1185">Reference proteome</keyword>
<dbReference type="PANTHER" id="PTHR43198:SF2">
    <property type="entry name" value="SI:CH1073-67J19.1-RELATED"/>
    <property type="match status" value="1"/>
</dbReference>
<reference evidence="2 3" key="1">
    <citation type="journal article" date="2018" name="Sci. Rep.">
        <title>Comparative analysis of the Pocillopora damicornis genome highlights role of immune system in coral evolution.</title>
        <authorList>
            <person name="Cunning R."/>
            <person name="Bay R.A."/>
            <person name="Gillette P."/>
            <person name="Baker A.C."/>
            <person name="Traylor-Knowles N."/>
        </authorList>
    </citation>
    <scope>NUCLEOTIDE SEQUENCE [LARGE SCALE GENOMIC DNA]</scope>
    <source>
        <strain evidence="2">RSMAS</strain>
        <tissue evidence="2">Whole animal</tissue>
    </source>
</reference>
<sequence length="182" mass="20822">MEFEKVIRKDKRSPSLLSYFKPDSHFAGNVSTLFNDPNSEIIRNRAKESKFIQGMAKGSLDPDVYGGYMVQDAAYCFNAVDSYERAAEKVQQVGKPEFSLLYRTQSESFKRYNHDFLQKWRLRNSDSVAMGPAAATYVGYERALSQNDPKYLCIAILPCTMLWPWIAGQLIASVEKNNPYYV</sequence>
<dbReference type="InterPro" id="IPR016084">
    <property type="entry name" value="Haem_Oase-like_multi-hlx"/>
</dbReference>
<evidence type="ECO:0000313" key="3">
    <source>
        <dbReference type="Proteomes" id="UP000275408"/>
    </source>
</evidence>
<dbReference type="Gene3D" id="1.20.910.10">
    <property type="entry name" value="Heme oxygenase-like"/>
    <property type="match status" value="1"/>
</dbReference>
<keyword evidence="1" id="KW-0472">Membrane</keyword>
<gene>
    <name evidence="2" type="ORF">pdam_00012794</name>
</gene>
<evidence type="ECO:0000313" key="2">
    <source>
        <dbReference type="EMBL" id="RMX41353.1"/>
    </source>
</evidence>
<evidence type="ECO:0000256" key="1">
    <source>
        <dbReference type="SAM" id="Phobius"/>
    </source>
</evidence>
<dbReference type="AlphaFoldDB" id="A0A3M6TIV7"/>
<dbReference type="InterPro" id="IPR050967">
    <property type="entry name" value="Thiamine_Salvage_TenA"/>
</dbReference>
<name>A0A3M6TIV7_POCDA</name>
<dbReference type="EMBL" id="RCHS01003501">
    <property type="protein sequence ID" value="RMX41353.1"/>
    <property type="molecule type" value="Genomic_DNA"/>
</dbReference>
<dbReference type="GO" id="GO:0005829">
    <property type="term" value="C:cytosol"/>
    <property type="evidence" value="ECO:0007669"/>
    <property type="project" value="TreeGrafter"/>
</dbReference>
<accession>A0A3M6TIV7</accession>
<dbReference type="Proteomes" id="UP000275408">
    <property type="component" value="Unassembled WGS sequence"/>
</dbReference>
<organism evidence="2 3">
    <name type="scientific">Pocillopora damicornis</name>
    <name type="common">Cauliflower coral</name>
    <name type="synonym">Millepora damicornis</name>
    <dbReference type="NCBI Taxonomy" id="46731"/>
    <lineage>
        <taxon>Eukaryota</taxon>
        <taxon>Metazoa</taxon>
        <taxon>Cnidaria</taxon>
        <taxon>Anthozoa</taxon>
        <taxon>Hexacorallia</taxon>
        <taxon>Scleractinia</taxon>
        <taxon>Astrocoeniina</taxon>
        <taxon>Pocilloporidae</taxon>
        <taxon>Pocillopora</taxon>
    </lineage>
</organism>
<protein>
    <submittedName>
        <fullName evidence="2">Uncharacterized protein</fullName>
    </submittedName>
</protein>
<keyword evidence="1" id="KW-1133">Transmembrane helix</keyword>
<keyword evidence="1" id="KW-0812">Transmembrane</keyword>
<dbReference type="SUPFAM" id="SSF48613">
    <property type="entry name" value="Heme oxygenase-like"/>
    <property type="match status" value="1"/>
</dbReference>
<dbReference type="OrthoDB" id="5984652at2759"/>
<proteinExistence type="predicted"/>
<dbReference type="PANTHER" id="PTHR43198">
    <property type="entry name" value="BIFUNCTIONAL TH2 PROTEIN"/>
    <property type="match status" value="1"/>
</dbReference>
<comment type="caution">
    <text evidence="2">The sequence shown here is derived from an EMBL/GenBank/DDBJ whole genome shotgun (WGS) entry which is preliminary data.</text>
</comment>